<gene>
    <name evidence="13" type="primary">lolB</name>
    <name evidence="16" type="ORF">QE424_002888</name>
</gene>
<evidence type="ECO:0000313" key="17">
    <source>
        <dbReference type="Proteomes" id="UP001226084"/>
    </source>
</evidence>
<keyword evidence="10 13" id="KW-0143">Chaperone</keyword>
<dbReference type="InterPro" id="IPR029046">
    <property type="entry name" value="LolA/LolB/LppX"/>
</dbReference>
<proteinExistence type="inferred from homology"/>
<dbReference type="GO" id="GO:0009279">
    <property type="term" value="C:cell outer membrane"/>
    <property type="evidence" value="ECO:0007669"/>
    <property type="project" value="UniProtKB-SubCell"/>
</dbReference>
<comment type="subunit">
    <text evidence="3 13">Monomer.</text>
</comment>
<dbReference type="HAMAP" id="MF_00233">
    <property type="entry name" value="LolB"/>
    <property type="match status" value="1"/>
</dbReference>
<evidence type="ECO:0000256" key="15">
    <source>
        <dbReference type="SAM" id="SignalP"/>
    </source>
</evidence>
<keyword evidence="7 13" id="KW-0653">Protein transport</keyword>
<dbReference type="Proteomes" id="UP001226084">
    <property type="component" value="Unassembled WGS sequence"/>
</dbReference>
<evidence type="ECO:0000256" key="10">
    <source>
        <dbReference type="ARBA" id="ARBA00023186"/>
    </source>
</evidence>
<dbReference type="AlphaFoldDB" id="A0AAP5EA94"/>
<sequence>MNLIPVKAALAAVLAVSLSACVSLDTRKAPAAPDVVTTVSTEAQQAEAARVDALRAQPAWSFQGRVAVSKGRNGGSGRIDWQQQARQYVVSLSAPVTRQSWTLSGDSENRSGRLDGVDGGPRQGEDAQQVLLEATGWDIPVNQLPDWVRGLVAEGAGAGQIDRDAEGRPRRVRQMGWEIQFLDWYPAEGDRPVLPRRIEAVNGDAKVRLLVDGWVLGSP</sequence>
<comment type="subcellular location">
    <subcellularLocation>
        <location evidence="1 13">Cell outer membrane</location>
        <topology evidence="1 13">Lipid-anchor</topology>
    </subcellularLocation>
</comment>
<dbReference type="EMBL" id="JAUTAS010000001">
    <property type="protein sequence ID" value="MDQ1109729.1"/>
    <property type="molecule type" value="Genomic_DNA"/>
</dbReference>
<comment type="function">
    <text evidence="13">Plays a critical role in the incorporation of lipoproteins in the outer membrane after they are released by the LolA protein.</text>
</comment>
<evidence type="ECO:0000256" key="9">
    <source>
        <dbReference type="ARBA" id="ARBA00023139"/>
    </source>
</evidence>
<evidence type="ECO:0000256" key="6">
    <source>
        <dbReference type="ARBA" id="ARBA00022729"/>
    </source>
</evidence>
<comment type="similarity">
    <text evidence="2 13">Belongs to the LolB family.</text>
</comment>
<keyword evidence="12 13" id="KW-0449">Lipoprotein</keyword>
<accession>A0AAP5EA94</accession>
<evidence type="ECO:0000256" key="14">
    <source>
        <dbReference type="SAM" id="MobiDB-lite"/>
    </source>
</evidence>
<dbReference type="GO" id="GO:0044874">
    <property type="term" value="P:lipoprotein localization to outer membrane"/>
    <property type="evidence" value="ECO:0007669"/>
    <property type="project" value="UniProtKB-UniRule"/>
</dbReference>
<dbReference type="RefSeq" id="WP_307107418.1">
    <property type="nucleotide sequence ID" value="NZ_JAUTAS010000001.1"/>
</dbReference>
<organism evidence="16 17">
    <name type="scientific">Stenotrophomonas rhizophila</name>
    <dbReference type="NCBI Taxonomy" id="216778"/>
    <lineage>
        <taxon>Bacteria</taxon>
        <taxon>Pseudomonadati</taxon>
        <taxon>Pseudomonadota</taxon>
        <taxon>Gammaproteobacteria</taxon>
        <taxon>Lysobacterales</taxon>
        <taxon>Lysobacteraceae</taxon>
        <taxon>Stenotrophomonas</taxon>
    </lineage>
</organism>
<dbReference type="Pfam" id="PF03550">
    <property type="entry name" value="LolB"/>
    <property type="match status" value="1"/>
</dbReference>
<evidence type="ECO:0000256" key="8">
    <source>
        <dbReference type="ARBA" id="ARBA00023136"/>
    </source>
</evidence>
<keyword evidence="5 13" id="KW-0813">Transport</keyword>
<protein>
    <recommendedName>
        <fullName evidence="4 13">Outer-membrane lipoprotein LolB</fullName>
    </recommendedName>
</protein>
<evidence type="ECO:0000256" key="1">
    <source>
        <dbReference type="ARBA" id="ARBA00004459"/>
    </source>
</evidence>
<dbReference type="InterPro" id="IPR004565">
    <property type="entry name" value="OM_lipoprot_LolB"/>
</dbReference>
<evidence type="ECO:0000313" key="16">
    <source>
        <dbReference type="EMBL" id="MDQ1109729.1"/>
    </source>
</evidence>
<keyword evidence="6 13" id="KW-0732">Signal</keyword>
<dbReference type="Gene3D" id="2.50.20.10">
    <property type="entry name" value="Lipoprotein localisation LolA/LolB/LppX"/>
    <property type="match status" value="1"/>
</dbReference>
<evidence type="ECO:0000256" key="13">
    <source>
        <dbReference type="HAMAP-Rule" id="MF_00233"/>
    </source>
</evidence>
<dbReference type="CDD" id="cd16326">
    <property type="entry name" value="LolB"/>
    <property type="match status" value="1"/>
</dbReference>
<keyword evidence="9 13" id="KW-0564">Palmitate</keyword>
<dbReference type="SUPFAM" id="SSF89392">
    <property type="entry name" value="Prokaryotic lipoproteins and lipoprotein localization factors"/>
    <property type="match status" value="1"/>
</dbReference>
<evidence type="ECO:0000256" key="3">
    <source>
        <dbReference type="ARBA" id="ARBA00011245"/>
    </source>
</evidence>
<evidence type="ECO:0000256" key="4">
    <source>
        <dbReference type="ARBA" id="ARBA00016202"/>
    </source>
</evidence>
<feature type="chain" id="PRO_5043022021" description="Outer-membrane lipoprotein LolB" evidence="15">
    <location>
        <begin position="23"/>
        <end position="219"/>
    </location>
</feature>
<dbReference type="GO" id="GO:0015031">
    <property type="term" value="P:protein transport"/>
    <property type="evidence" value="ECO:0007669"/>
    <property type="project" value="UniProtKB-KW"/>
</dbReference>
<dbReference type="NCBIfam" id="TIGR00548">
    <property type="entry name" value="lolB"/>
    <property type="match status" value="1"/>
</dbReference>
<reference evidence="16" key="1">
    <citation type="submission" date="2023-07" db="EMBL/GenBank/DDBJ databases">
        <title>Functional and genomic diversity of the sorghum phyllosphere microbiome.</title>
        <authorList>
            <person name="Shade A."/>
        </authorList>
    </citation>
    <scope>NUCLEOTIDE SEQUENCE</scope>
    <source>
        <strain evidence="16">SORGH_AS_0457</strain>
    </source>
</reference>
<feature type="signal peptide" evidence="15">
    <location>
        <begin position="1"/>
        <end position="22"/>
    </location>
</feature>
<keyword evidence="11 13" id="KW-0998">Cell outer membrane</keyword>
<evidence type="ECO:0000256" key="12">
    <source>
        <dbReference type="ARBA" id="ARBA00023288"/>
    </source>
</evidence>
<comment type="caution">
    <text evidence="16">The sequence shown here is derived from an EMBL/GenBank/DDBJ whole genome shotgun (WGS) entry which is preliminary data.</text>
</comment>
<feature type="region of interest" description="Disordered" evidence="14">
    <location>
        <begin position="100"/>
        <end position="124"/>
    </location>
</feature>
<evidence type="ECO:0000256" key="5">
    <source>
        <dbReference type="ARBA" id="ARBA00022448"/>
    </source>
</evidence>
<evidence type="ECO:0000256" key="11">
    <source>
        <dbReference type="ARBA" id="ARBA00023237"/>
    </source>
</evidence>
<keyword evidence="8 13" id="KW-0472">Membrane</keyword>
<evidence type="ECO:0000256" key="7">
    <source>
        <dbReference type="ARBA" id="ARBA00022927"/>
    </source>
</evidence>
<evidence type="ECO:0000256" key="2">
    <source>
        <dbReference type="ARBA" id="ARBA00009696"/>
    </source>
</evidence>
<feature type="compositionally biased region" description="Basic and acidic residues" evidence="14">
    <location>
        <begin position="107"/>
        <end position="116"/>
    </location>
</feature>
<dbReference type="PROSITE" id="PS51257">
    <property type="entry name" value="PROKAR_LIPOPROTEIN"/>
    <property type="match status" value="1"/>
</dbReference>
<name>A0AAP5EA94_9GAMM</name>